<dbReference type="PRINTS" id="PR01415">
    <property type="entry name" value="ANKYRIN"/>
</dbReference>
<feature type="repeat" description="ANK" evidence="3">
    <location>
        <begin position="1460"/>
        <end position="1492"/>
    </location>
</feature>
<feature type="repeat" description="ANK" evidence="3">
    <location>
        <begin position="1737"/>
        <end position="1769"/>
    </location>
</feature>
<feature type="repeat" description="ANK" evidence="3">
    <location>
        <begin position="1153"/>
        <end position="1185"/>
    </location>
</feature>
<reference evidence="5" key="1">
    <citation type="submission" date="2020-11" db="EMBL/GenBank/DDBJ databases">
        <authorList>
            <person name="Tran Van P."/>
        </authorList>
    </citation>
    <scope>NUCLEOTIDE SEQUENCE</scope>
</reference>
<name>A0A7R9PIA4_TIMGE</name>
<dbReference type="PROSITE" id="PS50088">
    <property type="entry name" value="ANK_REPEAT"/>
    <property type="match status" value="21"/>
</dbReference>
<feature type="region of interest" description="Disordered" evidence="4">
    <location>
        <begin position="47"/>
        <end position="71"/>
    </location>
</feature>
<sequence length="1933" mass="215811">MALRLSQWRTSIGLFHQGSSRGPKTPSGEDQGRVDAVTQEKLLRIGGVETNPGPHDRQLVLDDPPETSSSVCQNSLQSEKVLLLREIGELKSQISAMESQGDDSGAEDVGYRLEDKKKQLKKIEKKERKENNPDLLKFQKEPLDTLEQANIDISPSLQFQKAPPSTLEQEVALLQGQLQELRSQEMLLESLEDESDVEERLEDLEFKIESTQLELVGLERKIRQEQEGKQSQERRSTSRDTDLKLSAPEGVGDAAVKVFYRREGVANIHGPMYEVKLSLLVFLRNLNRGAIFDLCTNLDEAGAFDDVVYKSVTNQGGGDEVEDIVFLQLKHRDVDKDKPMYLLKSDDSFGVMKYFLSYCEIERQMSEETDHPIFSGKLENCMFVMFTNGMLEADFLGKSKEAELDEHIKEEIRIALRTTQNEGDVENIFNKLLKRNTKWSEKQGIVSYLDNCSNFWPRFVRKVQMKRLNAQSVYLKNLTIKFKEDKIKTLSERTLNNPGALCVVSEKGSLIISYLKIYTVLSESDTKDCVFVDSKWLMVNLDYILSIWAGVWCTTLIILGNDHIPAKDVLEEIKRVLRSNSAARIVFVCSKDDTLPKTFGKNCVFLDEVYFSQLTVGSQDSVLGKKVTFQGHDVSIKSVIGTNSPDKYLKDRDSLNWKKSSNDISTIKKYINNESSETQVEIVNSLEDNLILVIAEPGMDEIELSDIDASTTKEFIFGSSKDKEDDSKGPLLEYFFGDFHNTIILMDSFDEISPDYSDKVCALIYEIRKSGVETLWVTSRPSMNNYLEDELSVLSYKMKPFSKDDQRKFLKTYWTLLVPSIEQDRLEVFIEELLSRYAESEVSSVDKLGCKPIQYGDMTLSWGVVEIILAKESCTQNLVRIGEYVSDPLGKYQIGALFVKDGYANLTSFLLCNGYNVNAPVDNIGSSLLHLAADYGHLNIVKCLVDKGADINQLNREGFNPLHIATRSGHLEVVQFLVGLKKNFKESLGEHIILLIASENGHINIVNYLLDLIDVNTVDSDGCTALHAAVRGGQLEVVQLLVKRNAHINCKDVHGYTALKYCVRNVRLDVLEFLVENKGDINLSDENQVNLLHHAARAGQLENVKYLLRLGIDINSRDRVGFTALHHAIRNSNIHIVTYLTEAKADVNLPDNSGQSPLSEAAKYGKLDIVKYLFRNGAKVSMTDNDGCDVLLHATRNGRLNVVKYLFEMNANTCAVDKHGLGGLHFASINGSPEVVKYLVVKAFDVKASDKNGIQALHYAAQYGRLIIVKCLLEAGADINVLDNDGRNFLAGKGGQPTTLPICSNAERSIKSEHIPSIQDNTKPIIGHVLPQLCQSVRNKRLDTFKDLLKDGGDINATDKTGRNVLHHVVKCGGLEFVRHIVDMEGDINVQALNGFNALHYSLRKGEIDVVQYLIQKGADVNAIDKNNHSLIHIAVRNERLDILQCLVKAGGNVNIVDKCGCCALHYAVQHGNISLVKCLVENHANIELPDPRGCRCIHFSSQGKNLEVVKYLIGQKADLGAKDIEGNTALHISAQQGCLEVVRCLVESEATIDTQNNRGHTALNLAKDNGHKDVVEYLEWRKDEMEGGSLILKSRSTEGDHVTVVSDYVYGGVTHSVEETVPSEGHDLSENNCVVQDGLPPLHRAARSGKIEAVKLAIREGADINLRDNKGFTALHHAVYSQEVDVLNVLLKMKAECNIEDHKNRLPLHYAISKKSFAVVQCLVEGGSIVNSPDDEGVTALHLTARNGKFDYIRYLLQNGADVNLPDSRGLTALHRSTRNGTIRNMILLVSKGANLNAQDKSGLNALHHASISGRLKVVEYLVEMGVYLDILDRAGMTTFHHAVKHGRMEIVEFLAEKTGGRVDIHAVDGSGFSALHHAAKYGHLYLFQYLVNKDLDINLTDNKGFKAMHYAEINGHTKIVDFFSRIQFSDP</sequence>
<dbReference type="InterPro" id="IPR036770">
    <property type="entry name" value="Ankyrin_rpt-contain_sf"/>
</dbReference>
<feature type="repeat" description="ANK" evidence="3">
    <location>
        <begin position="1252"/>
        <end position="1284"/>
    </location>
</feature>
<evidence type="ECO:0000313" key="5">
    <source>
        <dbReference type="EMBL" id="CAD7587637.1"/>
    </source>
</evidence>
<feature type="repeat" description="ANK" evidence="3">
    <location>
        <begin position="1872"/>
        <end position="1904"/>
    </location>
</feature>
<evidence type="ECO:0000256" key="4">
    <source>
        <dbReference type="SAM" id="MobiDB-lite"/>
    </source>
</evidence>
<dbReference type="PANTHER" id="PTHR24178">
    <property type="entry name" value="MOLTING PROTEIN MLT-4"/>
    <property type="match status" value="1"/>
</dbReference>
<dbReference type="SUPFAM" id="SSF48403">
    <property type="entry name" value="Ankyrin repeat"/>
    <property type="match status" value="3"/>
</dbReference>
<feature type="repeat" description="ANK" evidence="3">
    <location>
        <begin position="1427"/>
        <end position="1459"/>
    </location>
</feature>
<keyword evidence="1" id="KW-0677">Repeat</keyword>
<feature type="repeat" description="ANK" evidence="3">
    <location>
        <begin position="1803"/>
        <end position="1835"/>
    </location>
</feature>
<dbReference type="SMART" id="SM00248">
    <property type="entry name" value="ANK"/>
    <property type="match status" value="27"/>
</dbReference>
<feature type="repeat" description="ANK" evidence="3">
    <location>
        <begin position="1219"/>
        <end position="1251"/>
    </location>
</feature>
<feature type="repeat" description="ANK" evidence="3">
    <location>
        <begin position="1021"/>
        <end position="1053"/>
    </location>
</feature>
<protein>
    <submittedName>
        <fullName evidence="5">Uncharacterized protein</fullName>
    </submittedName>
</protein>
<evidence type="ECO:0000256" key="1">
    <source>
        <dbReference type="ARBA" id="ARBA00022737"/>
    </source>
</evidence>
<keyword evidence="2 3" id="KW-0040">ANK repeat</keyword>
<dbReference type="Pfam" id="PF12796">
    <property type="entry name" value="Ank_2"/>
    <property type="match status" value="9"/>
</dbReference>
<evidence type="ECO:0000256" key="2">
    <source>
        <dbReference type="ARBA" id="ARBA00023043"/>
    </source>
</evidence>
<feature type="region of interest" description="Disordered" evidence="4">
    <location>
        <begin position="14"/>
        <end position="34"/>
    </location>
</feature>
<feature type="repeat" description="ANK" evidence="3">
    <location>
        <begin position="1770"/>
        <end position="1802"/>
    </location>
</feature>
<organism evidence="5">
    <name type="scientific">Timema genevievae</name>
    <name type="common">Walking stick</name>
    <dbReference type="NCBI Taxonomy" id="629358"/>
    <lineage>
        <taxon>Eukaryota</taxon>
        <taxon>Metazoa</taxon>
        <taxon>Ecdysozoa</taxon>
        <taxon>Arthropoda</taxon>
        <taxon>Hexapoda</taxon>
        <taxon>Insecta</taxon>
        <taxon>Pterygota</taxon>
        <taxon>Neoptera</taxon>
        <taxon>Polyneoptera</taxon>
        <taxon>Phasmatodea</taxon>
        <taxon>Timematodea</taxon>
        <taxon>Timematoidea</taxon>
        <taxon>Timematidae</taxon>
        <taxon>Timema</taxon>
    </lineage>
</organism>
<feature type="repeat" description="ANK" evidence="3">
    <location>
        <begin position="1526"/>
        <end position="1558"/>
    </location>
</feature>
<proteinExistence type="predicted"/>
<gene>
    <name evidence="5" type="ORF">TGEB3V08_LOCUS1808</name>
</gene>
<feature type="repeat" description="ANK" evidence="3">
    <location>
        <begin position="1120"/>
        <end position="1152"/>
    </location>
</feature>
<dbReference type="Gene3D" id="1.25.40.20">
    <property type="entry name" value="Ankyrin repeat-containing domain"/>
    <property type="match status" value="6"/>
</dbReference>
<dbReference type="PROSITE" id="PS50297">
    <property type="entry name" value="ANK_REP_REGION"/>
    <property type="match status" value="17"/>
</dbReference>
<feature type="repeat" description="ANK" evidence="3">
    <location>
        <begin position="1054"/>
        <end position="1086"/>
    </location>
</feature>
<feature type="repeat" description="ANK" evidence="3">
    <location>
        <begin position="1186"/>
        <end position="1218"/>
    </location>
</feature>
<feature type="repeat" description="ANK" evidence="3">
    <location>
        <begin position="924"/>
        <end position="956"/>
    </location>
</feature>
<feature type="repeat" description="ANK" evidence="3">
    <location>
        <begin position="957"/>
        <end position="978"/>
    </location>
</feature>
<dbReference type="EMBL" id="OE839545">
    <property type="protein sequence ID" value="CAD7587637.1"/>
    <property type="molecule type" value="Genomic_DNA"/>
</dbReference>
<evidence type="ECO:0000256" key="3">
    <source>
        <dbReference type="PROSITE-ProRule" id="PRU00023"/>
    </source>
</evidence>
<feature type="compositionally biased region" description="Basic and acidic residues" evidence="4">
    <location>
        <begin position="224"/>
        <end position="243"/>
    </location>
</feature>
<feature type="repeat" description="ANK" evidence="3">
    <location>
        <begin position="1087"/>
        <end position="1119"/>
    </location>
</feature>
<accession>A0A7R9PIA4</accession>
<feature type="repeat" description="ANK" evidence="3">
    <location>
        <begin position="1638"/>
        <end position="1670"/>
    </location>
</feature>
<dbReference type="InterPro" id="IPR002110">
    <property type="entry name" value="Ankyrin_rpt"/>
</dbReference>
<feature type="repeat" description="ANK" evidence="3">
    <location>
        <begin position="1704"/>
        <end position="1736"/>
    </location>
</feature>
<feature type="region of interest" description="Disordered" evidence="4">
    <location>
        <begin position="224"/>
        <end position="246"/>
    </location>
</feature>
<dbReference type="Pfam" id="PF00023">
    <property type="entry name" value="Ank"/>
    <property type="match status" value="3"/>
</dbReference>
<feature type="repeat" description="ANK" evidence="3">
    <location>
        <begin position="1671"/>
        <end position="1703"/>
    </location>
</feature>
<feature type="repeat" description="ANK" evidence="3">
    <location>
        <begin position="1394"/>
        <end position="1426"/>
    </location>
</feature>